<accession>A0A8H5FR57</accession>
<gene>
    <name evidence="1" type="ORF">D9758_009971</name>
</gene>
<reference evidence="1 2" key="1">
    <citation type="journal article" date="2020" name="ISME J.">
        <title>Uncovering the hidden diversity of litter-decomposition mechanisms in mushroom-forming fungi.</title>
        <authorList>
            <person name="Floudas D."/>
            <person name="Bentzer J."/>
            <person name="Ahren D."/>
            <person name="Johansson T."/>
            <person name="Persson P."/>
            <person name="Tunlid A."/>
        </authorList>
    </citation>
    <scope>NUCLEOTIDE SEQUENCE [LARGE SCALE GENOMIC DNA]</scope>
    <source>
        <strain evidence="1 2">CBS 291.85</strain>
    </source>
</reference>
<sequence length="60" mass="6379">MIVHDGIRTNPGLYPEVEAKEKAVGIVVTLNKGLAGLIGPELSKLGVSAFAYTHNNVTKF</sequence>
<organism evidence="1 2">
    <name type="scientific">Tetrapyrgos nigripes</name>
    <dbReference type="NCBI Taxonomy" id="182062"/>
    <lineage>
        <taxon>Eukaryota</taxon>
        <taxon>Fungi</taxon>
        <taxon>Dikarya</taxon>
        <taxon>Basidiomycota</taxon>
        <taxon>Agaricomycotina</taxon>
        <taxon>Agaricomycetes</taxon>
        <taxon>Agaricomycetidae</taxon>
        <taxon>Agaricales</taxon>
        <taxon>Marasmiineae</taxon>
        <taxon>Marasmiaceae</taxon>
        <taxon>Tetrapyrgos</taxon>
    </lineage>
</organism>
<comment type="caution">
    <text evidence="1">The sequence shown here is derived from an EMBL/GenBank/DDBJ whole genome shotgun (WGS) entry which is preliminary data.</text>
</comment>
<evidence type="ECO:0000313" key="1">
    <source>
        <dbReference type="EMBL" id="KAF5346124.1"/>
    </source>
</evidence>
<name>A0A8H5FR57_9AGAR</name>
<dbReference type="OrthoDB" id="3260945at2759"/>
<dbReference type="Proteomes" id="UP000559256">
    <property type="component" value="Unassembled WGS sequence"/>
</dbReference>
<protein>
    <submittedName>
        <fullName evidence="1">Uncharacterized protein</fullName>
    </submittedName>
</protein>
<dbReference type="AlphaFoldDB" id="A0A8H5FR57"/>
<proteinExistence type="predicted"/>
<evidence type="ECO:0000313" key="2">
    <source>
        <dbReference type="Proteomes" id="UP000559256"/>
    </source>
</evidence>
<keyword evidence="2" id="KW-1185">Reference proteome</keyword>
<dbReference type="EMBL" id="JAACJM010000105">
    <property type="protein sequence ID" value="KAF5346124.1"/>
    <property type="molecule type" value="Genomic_DNA"/>
</dbReference>